<sequence length="261" mass="27116">MNVDTTAGPNSVVGDSPGAAWLDEARAEVARDPDSVTRAFAFAARRVGRAPLHPETDPGGVVHGTVDDAARAALLVSLADTVGVGMGVGTAVGADAEKDFADRLVLLYRQGDGAERRGVLRGLDALTTLGDLGPGGEPTPVVAAGLELAADALRANDPGLVAAAVGPFGARYLDQHTWRHAILKLVFQGTSLAAASDLERRADEELARMARDFAAERRAAGRPVPDDLDRLTAARPTNAQPADTRPTVTATTDTRLSTTKE</sequence>
<keyword evidence="3" id="KW-1185">Reference proteome</keyword>
<dbReference type="Proteomes" id="UP001611580">
    <property type="component" value="Unassembled WGS sequence"/>
</dbReference>
<organism evidence="2 3">
    <name type="scientific">Promicromonospora kroppenstedtii</name>
    <dbReference type="NCBI Taxonomy" id="440482"/>
    <lineage>
        <taxon>Bacteria</taxon>
        <taxon>Bacillati</taxon>
        <taxon>Actinomycetota</taxon>
        <taxon>Actinomycetes</taxon>
        <taxon>Micrococcales</taxon>
        <taxon>Promicromonosporaceae</taxon>
        <taxon>Promicromonospora</taxon>
    </lineage>
</organism>
<comment type="caution">
    <text evidence="2">The sequence shown here is derived from an EMBL/GenBank/DDBJ whole genome shotgun (WGS) entry which is preliminary data.</text>
</comment>
<feature type="region of interest" description="Disordered" evidence="1">
    <location>
        <begin position="214"/>
        <end position="261"/>
    </location>
</feature>
<protein>
    <submittedName>
        <fullName evidence="2">EboA domain-containing protein</fullName>
    </submittedName>
</protein>
<feature type="compositionally biased region" description="Low complexity" evidence="1">
    <location>
        <begin position="241"/>
        <end position="255"/>
    </location>
</feature>
<evidence type="ECO:0000313" key="2">
    <source>
        <dbReference type="EMBL" id="MFI2486720.1"/>
    </source>
</evidence>
<name>A0ABW7XHA8_9MICO</name>
<dbReference type="RefSeq" id="WP_397402852.1">
    <property type="nucleotide sequence ID" value="NZ_JBIRYI010000003.1"/>
</dbReference>
<reference evidence="2 3" key="1">
    <citation type="submission" date="2024-10" db="EMBL/GenBank/DDBJ databases">
        <title>The Natural Products Discovery Center: Release of the First 8490 Sequenced Strains for Exploring Actinobacteria Biosynthetic Diversity.</title>
        <authorList>
            <person name="Kalkreuter E."/>
            <person name="Kautsar S.A."/>
            <person name="Yang D."/>
            <person name="Bader C.D."/>
            <person name="Teijaro C.N."/>
            <person name="Fluegel L."/>
            <person name="Davis C.M."/>
            <person name="Simpson J.R."/>
            <person name="Lauterbach L."/>
            <person name="Steele A.D."/>
            <person name="Gui C."/>
            <person name="Meng S."/>
            <person name="Li G."/>
            <person name="Viehrig K."/>
            <person name="Ye F."/>
            <person name="Su P."/>
            <person name="Kiefer A.F."/>
            <person name="Nichols A."/>
            <person name="Cepeda A.J."/>
            <person name="Yan W."/>
            <person name="Fan B."/>
            <person name="Jiang Y."/>
            <person name="Adhikari A."/>
            <person name="Zheng C.-J."/>
            <person name="Schuster L."/>
            <person name="Cowan T.M."/>
            <person name="Smanski M.J."/>
            <person name="Chevrette M.G."/>
            <person name="De Carvalho L.P.S."/>
            <person name="Shen B."/>
        </authorList>
    </citation>
    <scope>NUCLEOTIDE SEQUENCE [LARGE SCALE GENOMIC DNA]</scope>
    <source>
        <strain evidence="2 3">NPDC019481</strain>
    </source>
</reference>
<dbReference type="InterPro" id="IPR047715">
    <property type="entry name" value="EboA_dom"/>
</dbReference>
<proteinExistence type="predicted"/>
<feature type="compositionally biased region" description="Basic and acidic residues" evidence="1">
    <location>
        <begin position="214"/>
        <end position="232"/>
    </location>
</feature>
<evidence type="ECO:0000313" key="3">
    <source>
        <dbReference type="Proteomes" id="UP001611580"/>
    </source>
</evidence>
<accession>A0ABW7XHA8</accession>
<gene>
    <name evidence="2" type="ORF">ACH47X_07405</name>
</gene>
<dbReference type="NCBIfam" id="NF035938">
    <property type="entry name" value="EboA_domain"/>
    <property type="match status" value="1"/>
</dbReference>
<evidence type="ECO:0000256" key="1">
    <source>
        <dbReference type="SAM" id="MobiDB-lite"/>
    </source>
</evidence>
<dbReference type="EMBL" id="JBIRYI010000003">
    <property type="protein sequence ID" value="MFI2486720.1"/>
    <property type="molecule type" value="Genomic_DNA"/>
</dbReference>